<dbReference type="GO" id="GO:0004527">
    <property type="term" value="F:exonuclease activity"/>
    <property type="evidence" value="ECO:0007669"/>
    <property type="project" value="UniProtKB-KW"/>
</dbReference>
<accession>A0A8J7CPG4</accession>
<evidence type="ECO:0000256" key="1">
    <source>
        <dbReference type="ARBA" id="ARBA00022722"/>
    </source>
</evidence>
<evidence type="ECO:0000256" key="6">
    <source>
        <dbReference type="ARBA" id="ARBA00022839"/>
    </source>
</evidence>
<reference evidence="18" key="1">
    <citation type="submission" date="2020-10" db="EMBL/GenBank/DDBJ databases">
        <title>Genome sequence of the unusual species of purple photosynthetic bacteria, Phaeovibrio sulfidiphilus DSM 23193, type strain.</title>
        <authorList>
            <person name="Kyndt J.A."/>
            <person name="Meyer T.E."/>
        </authorList>
    </citation>
    <scope>NUCLEOTIDE SEQUENCE</scope>
    <source>
        <strain evidence="18">DSM 23193</strain>
    </source>
</reference>
<dbReference type="AlphaFoldDB" id="A0A8J7CPG4"/>
<evidence type="ECO:0000256" key="13">
    <source>
        <dbReference type="ARBA" id="ARBA00034923"/>
    </source>
</evidence>
<gene>
    <name evidence="18" type="primary">addA</name>
    <name evidence="18" type="ORF">IHV25_04950</name>
</gene>
<evidence type="ECO:0000256" key="9">
    <source>
        <dbReference type="ARBA" id="ARBA00023204"/>
    </source>
</evidence>
<evidence type="ECO:0000313" key="18">
    <source>
        <dbReference type="EMBL" id="MBE1236992.1"/>
    </source>
</evidence>
<dbReference type="GO" id="GO:0005829">
    <property type="term" value="C:cytosol"/>
    <property type="evidence" value="ECO:0007669"/>
    <property type="project" value="TreeGrafter"/>
</dbReference>
<dbReference type="Pfam" id="PF13361">
    <property type="entry name" value="UvrD_C"/>
    <property type="match status" value="1"/>
</dbReference>
<feature type="domain" description="UvrD-like helicase C-terminal" evidence="17">
    <location>
        <begin position="540"/>
        <end position="817"/>
    </location>
</feature>
<keyword evidence="3" id="KW-0227">DNA damage</keyword>
<dbReference type="InterPro" id="IPR000212">
    <property type="entry name" value="DNA_helicase_UvrD/REP"/>
</dbReference>
<sequence length="1180" mass="130053">MGTDSTVTLPLERAARAQRQASDPLASVWVGASAGTGKTKVLTDRVLRLLLNGTDPKRLLCLTFTRAAAAEMAGRISGVLADWTILDDAGLRARLTDLLGREPDPDTPGDADLMRRARQLFALTLDTPGGMRILTIHSFCQTVLKRFPLEAGVPPHFEILSEREAQALKTGVRENLAHVIDRSRDEAPELVDAWTTLSLQLDEDRFQSLLGELMTRRDALESALAEHGGIDGLVEAIFEAMGLEPGDTPEALVRAAFAPDALDRDSLRDVARAMLECTTSATDSAKGQRLLEFLALEPDALDVAGFDDYADVFVTKTSGEIRKTLCTKPTEDRAPGSRAILETEARRVLELSSRLRAASVACSSAALFRVASVMLGDYARQKQALGRLDYEDLILSTRRLLTQRHAAAWVLYKLDGGLDHLLIDEAQDTSPEQWSIARMLADAFFDDLTRWDAEQPRTIFAVGDRKQSIYGFQGADPRVFDAMRNHFADQIEALEGRFETVPLNTSFRSSEPVLTLVNQVFRTSPARDGVAEPDEDITHLSARTGDGGLVELWPCIVPAGQEPPLPWKPPVEALAGESARGRLAFAVASRIRRMITSGEVLESRGRPIGAGDIMVLLRQRSGFENDLVSALKALDVPVAGVDRMMLLDQIAIMDLMALGKVMLLPEDDLSLAAFLKSPLGGVSEDELFELAHGRRRGERLWSRLRLRAGTDTASGRALAFLEPLRAIAARVTPYAFYSHVLDGPPAGRTALLSRLGAEAEDAIDEFLALALSFEHTEVPSLQGFLHWTERGEAEVKRDLDQGAASAVRIMTVHGSKGLQAPIVFLPDTCTLPRGLQTLFWTRSRDGRPVGLWCPRAADREERIQELYDEAARERSHEYRRLLYVAMTRAADRLYVCGWKTRQTRKDAETESWYALTRSAMEDIATPHEDEHLVRDGLPTEPVLRYERKQKREVAPTPAPAAAPAVPAPVWLHRPAPQPRLPGIPLRPSQLFDETPPCRSPLEAEAGGASRFQRGRLIHRLLQMLPDFPPSEREAAAVAWLTLRGQDQSAEDAHALAREVLAVLEDPSCRMLFADGSRAEVPLTGRIGNHVVSGQIDRLAVTGTEVLVADYKTNRPPPKTADGVAVAYLRQMAAYRRVLEDIFPEKTVRCFIVWTDGPRLMELPAERLDEQVARLFALGGA</sequence>
<keyword evidence="9" id="KW-0234">DNA repair</keyword>
<dbReference type="Pfam" id="PF00580">
    <property type="entry name" value="UvrD-helicase"/>
    <property type="match status" value="1"/>
</dbReference>
<dbReference type="NCBIfam" id="TIGR02784">
    <property type="entry name" value="addA_alphas"/>
    <property type="match status" value="1"/>
</dbReference>
<evidence type="ECO:0000259" key="16">
    <source>
        <dbReference type="PROSITE" id="PS51198"/>
    </source>
</evidence>
<dbReference type="InterPro" id="IPR027417">
    <property type="entry name" value="P-loop_NTPase"/>
</dbReference>
<evidence type="ECO:0000256" key="3">
    <source>
        <dbReference type="ARBA" id="ARBA00022763"/>
    </source>
</evidence>
<comment type="catalytic activity">
    <reaction evidence="11">
        <text>Couples ATP hydrolysis with the unwinding of duplex DNA by translocating in the 3'-5' direction.</text>
        <dbReference type="EC" id="5.6.2.4"/>
    </reaction>
</comment>
<evidence type="ECO:0000256" key="12">
    <source>
        <dbReference type="ARBA" id="ARBA00034808"/>
    </source>
</evidence>
<dbReference type="PROSITE" id="PS51198">
    <property type="entry name" value="UVRD_HELICASE_ATP_BIND"/>
    <property type="match status" value="1"/>
</dbReference>
<organism evidence="18 19">
    <name type="scientific">Phaeovibrio sulfidiphilus</name>
    <dbReference type="NCBI Taxonomy" id="1220600"/>
    <lineage>
        <taxon>Bacteria</taxon>
        <taxon>Pseudomonadati</taxon>
        <taxon>Pseudomonadota</taxon>
        <taxon>Alphaproteobacteria</taxon>
        <taxon>Rhodospirillales</taxon>
        <taxon>Rhodospirillaceae</taxon>
        <taxon>Phaeovibrio</taxon>
    </lineage>
</organism>
<dbReference type="GO" id="GO:0005524">
    <property type="term" value="F:ATP binding"/>
    <property type="evidence" value="ECO:0007669"/>
    <property type="project" value="UniProtKB-UniRule"/>
</dbReference>
<proteinExistence type="predicted"/>
<dbReference type="InterPro" id="IPR014017">
    <property type="entry name" value="DNA_helicase_UvrD-like_C"/>
</dbReference>
<evidence type="ECO:0000256" key="15">
    <source>
        <dbReference type="PROSITE-ProRule" id="PRU00560"/>
    </source>
</evidence>
<keyword evidence="6" id="KW-0269">Exonuclease</keyword>
<keyword evidence="4 15" id="KW-0378">Hydrolase</keyword>
<dbReference type="RefSeq" id="WP_192534005.1">
    <property type="nucleotide sequence ID" value="NZ_JACZHT010000003.1"/>
</dbReference>
<dbReference type="EC" id="5.6.2.4" evidence="12"/>
<dbReference type="PROSITE" id="PS51217">
    <property type="entry name" value="UVRD_HELICASE_CTER"/>
    <property type="match status" value="1"/>
</dbReference>
<keyword evidence="5 15" id="KW-0347">Helicase</keyword>
<dbReference type="Gene3D" id="1.10.486.10">
    <property type="entry name" value="PCRA, domain 4"/>
    <property type="match status" value="1"/>
</dbReference>
<dbReference type="InterPro" id="IPR011604">
    <property type="entry name" value="PDDEXK-like_dom_sf"/>
</dbReference>
<dbReference type="InterPro" id="IPR038726">
    <property type="entry name" value="PDDEXK_AddAB-type"/>
</dbReference>
<dbReference type="EMBL" id="JACZHT010000003">
    <property type="protein sequence ID" value="MBE1236992.1"/>
    <property type="molecule type" value="Genomic_DNA"/>
</dbReference>
<evidence type="ECO:0000256" key="11">
    <source>
        <dbReference type="ARBA" id="ARBA00034617"/>
    </source>
</evidence>
<dbReference type="InterPro" id="IPR014151">
    <property type="entry name" value="DNA_helicase_AddA"/>
</dbReference>
<evidence type="ECO:0000256" key="10">
    <source>
        <dbReference type="ARBA" id="ARBA00023235"/>
    </source>
</evidence>
<comment type="catalytic activity">
    <reaction evidence="14">
        <text>ATP + H2O = ADP + phosphate + H(+)</text>
        <dbReference type="Rhea" id="RHEA:13065"/>
        <dbReference type="ChEBI" id="CHEBI:15377"/>
        <dbReference type="ChEBI" id="CHEBI:15378"/>
        <dbReference type="ChEBI" id="CHEBI:30616"/>
        <dbReference type="ChEBI" id="CHEBI:43474"/>
        <dbReference type="ChEBI" id="CHEBI:456216"/>
        <dbReference type="EC" id="5.6.2.4"/>
    </reaction>
</comment>
<evidence type="ECO:0000313" key="19">
    <source>
        <dbReference type="Proteomes" id="UP000631034"/>
    </source>
</evidence>
<dbReference type="InterPro" id="IPR011335">
    <property type="entry name" value="Restrct_endonuc-II-like"/>
</dbReference>
<keyword evidence="2 15" id="KW-0547">Nucleotide-binding</keyword>
<name>A0A8J7CPG4_9PROT</name>
<feature type="domain" description="UvrD-like helicase ATP-binding" evidence="16">
    <location>
        <begin position="11"/>
        <end position="510"/>
    </location>
</feature>
<feature type="binding site" evidence="15">
    <location>
        <begin position="32"/>
        <end position="39"/>
    </location>
    <ligand>
        <name>ATP</name>
        <dbReference type="ChEBI" id="CHEBI:30616"/>
    </ligand>
</feature>
<dbReference type="PANTHER" id="PTHR11070:SF2">
    <property type="entry name" value="ATP-DEPENDENT DNA HELICASE SRS2"/>
    <property type="match status" value="1"/>
</dbReference>
<keyword evidence="7 15" id="KW-0067">ATP-binding</keyword>
<dbReference type="Proteomes" id="UP000631034">
    <property type="component" value="Unassembled WGS sequence"/>
</dbReference>
<evidence type="ECO:0000256" key="8">
    <source>
        <dbReference type="ARBA" id="ARBA00023125"/>
    </source>
</evidence>
<dbReference type="InterPro" id="IPR014016">
    <property type="entry name" value="UvrD-like_ATP-bd"/>
</dbReference>
<evidence type="ECO:0000256" key="4">
    <source>
        <dbReference type="ARBA" id="ARBA00022801"/>
    </source>
</evidence>
<keyword evidence="10" id="KW-0413">Isomerase</keyword>
<evidence type="ECO:0000256" key="5">
    <source>
        <dbReference type="ARBA" id="ARBA00022806"/>
    </source>
</evidence>
<keyword evidence="1" id="KW-0540">Nuclease</keyword>
<dbReference type="SUPFAM" id="SSF52980">
    <property type="entry name" value="Restriction endonuclease-like"/>
    <property type="match status" value="1"/>
</dbReference>
<dbReference type="PANTHER" id="PTHR11070">
    <property type="entry name" value="UVRD / RECB / PCRA DNA HELICASE FAMILY MEMBER"/>
    <property type="match status" value="1"/>
</dbReference>
<dbReference type="Pfam" id="PF12705">
    <property type="entry name" value="PDDEXK_1"/>
    <property type="match status" value="1"/>
</dbReference>
<keyword evidence="8" id="KW-0238">DNA-binding</keyword>
<keyword evidence="19" id="KW-1185">Reference proteome</keyword>
<evidence type="ECO:0000259" key="17">
    <source>
        <dbReference type="PROSITE" id="PS51217"/>
    </source>
</evidence>
<dbReference type="Gene3D" id="3.40.50.300">
    <property type="entry name" value="P-loop containing nucleotide triphosphate hydrolases"/>
    <property type="match status" value="4"/>
</dbReference>
<protein>
    <recommendedName>
        <fullName evidence="12">DNA 3'-5' helicase</fullName>
        <ecNumber evidence="12">5.6.2.4</ecNumber>
    </recommendedName>
    <alternativeName>
        <fullName evidence="13">DNA 3'-5' helicase II</fullName>
    </alternativeName>
</protein>
<evidence type="ECO:0000256" key="7">
    <source>
        <dbReference type="ARBA" id="ARBA00022840"/>
    </source>
</evidence>
<dbReference type="SUPFAM" id="SSF52540">
    <property type="entry name" value="P-loop containing nucleoside triphosphate hydrolases"/>
    <property type="match status" value="1"/>
</dbReference>
<evidence type="ECO:0000256" key="2">
    <source>
        <dbReference type="ARBA" id="ARBA00022741"/>
    </source>
</evidence>
<dbReference type="GO" id="GO:0003677">
    <property type="term" value="F:DNA binding"/>
    <property type="evidence" value="ECO:0007669"/>
    <property type="project" value="UniProtKB-KW"/>
</dbReference>
<dbReference type="GO" id="GO:0043138">
    <property type="term" value="F:3'-5' DNA helicase activity"/>
    <property type="evidence" value="ECO:0007669"/>
    <property type="project" value="UniProtKB-EC"/>
</dbReference>
<comment type="caution">
    <text evidence="18">The sequence shown here is derived from an EMBL/GenBank/DDBJ whole genome shotgun (WGS) entry which is preliminary data.</text>
</comment>
<dbReference type="GO" id="GO:0033202">
    <property type="term" value="C:DNA helicase complex"/>
    <property type="evidence" value="ECO:0007669"/>
    <property type="project" value="TreeGrafter"/>
</dbReference>
<dbReference type="Gene3D" id="3.90.320.10">
    <property type="match status" value="1"/>
</dbReference>
<dbReference type="GO" id="GO:0000725">
    <property type="term" value="P:recombinational repair"/>
    <property type="evidence" value="ECO:0007669"/>
    <property type="project" value="TreeGrafter"/>
</dbReference>
<evidence type="ECO:0000256" key="14">
    <source>
        <dbReference type="ARBA" id="ARBA00048988"/>
    </source>
</evidence>